<dbReference type="Gene3D" id="3.90.550.10">
    <property type="entry name" value="Spore Coat Polysaccharide Biosynthesis Protein SpsA, Chain A"/>
    <property type="match status" value="1"/>
</dbReference>
<reference evidence="4" key="1">
    <citation type="submission" date="2019-08" db="EMBL/GenBank/DDBJ databases">
        <authorList>
            <person name="Kucharzyk K."/>
            <person name="Murdoch R.W."/>
            <person name="Higgins S."/>
            <person name="Loffler F."/>
        </authorList>
    </citation>
    <scope>NUCLEOTIDE SEQUENCE</scope>
</reference>
<comment type="caution">
    <text evidence="4">The sequence shown here is derived from an EMBL/GenBank/DDBJ whole genome shotgun (WGS) entry which is preliminary data.</text>
</comment>
<keyword evidence="4" id="KW-0328">Glycosyltransferase</keyword>
<evidence type="ECO:0000259" key="3">
    <source>
        <dbReference type="Pfam" id="PF02709"/>
    </source>
</evidence>
<feature type="domain" description="Galactosyltransferase C-terminal" evidence="3">
    <location>
        <begin position="153"/>
        <end position="206"/>
    </location>
</feature>
<evidence type="ECO:0000259" key="2">
    <source>
        <dbReference type="Pfam" id="PF00535"/>
    </source>
</evidence>
<sequence length="309" mass="33403">MTSASVVIPSRGGAERLPRLLSALAAQDYPDWEAIVVIDGDIDGSQAVVEEYAHLPIRPIVFPENRGRVAALNAGFAEATGDVLIRCDDDLVPRPDFIAEHVRVSGAGDRAAVGLCLNVLPDTPYARIYGRPADAQHARDAYELPAHLRYRLWAANCSLSRALYEILGGYDSRYHAYGWEDVDFGYRLSEAGVPIELLPGLETPHYAASVTTAIRVRRAYASGEARWLFDSIHGLGVSGPAGPTEASLWNRMVNTLADHLTDVTAQRLARIVDGLLPVIPTFMGRKAVAAVVEASGVAGYRSANDVSRN</sequence>
<dbReference type="InterPro" id="IPR027791">
    <property type="entry name" value="Galactosyl_T_C"/>
</dbReference>
<dbReference type="PANTHER" id="PTHR43685:SF3">
    <property type="entry name" value="SLR2126 PROTEIN"/>
    <property type="match status" value="1"/>
</dbReference>
<feature type="domain" description="Glycosyltransferase 2-like" evidence="2">
    <location>
        <begin position="5"/>
        <end position="113"/>
    </location>
</feature>
<dbReference type="Pfam" id="PF00535">
    <property type="entry name" value="Glycos_transf_2"/>
    <property type="match status" value="1"/>
</dbReference>
<dbReference type="GO" id="GO:0099621">
    <property type="term" value="F:undecaprenyl-phosphate 4-deoxy-4-formamido-L-arabinose transferase activity"/>
    <property type="evidence" value="ECO:0007669"/>
    <property type="project" value="UniProtKB-EC"/>
</dbReference>
<dbReference type="InterPro" id="IPR001173">
    <property type="entry name" value="Glyco_trans_2-like"/>
</dbReference>
<gene>
    <name evidence="4" type="primary">arnC_35</name>
    <name evidence="4" type="ORF">SDC9_61730</name>
</gene>
<dbReference type="InterPro" id="IPR029044">
    <property type="entry name" value="Nucleotide-diphossugar_trans"/>
</dbReference>
<protein>
    <submittedName>
        <fullName evidence="4">Undecaprenyl-phosphate 4-deoxy-4-formamido-L-arabinose transferase</fullName>
        <ecNumber evidence="4">2.4.2.53</ecNumber>
    </submittedName>
</protein>
<organism evidence="4">
    <name type="scientific">bioreactor metagenome</name>
    <dbReference type="NCBI Taxonomy" id="1076179"/>
    <lineage>
        <taxon>unclassified sequences</taxon>
        <taxon>metagenomes</taxon>
        <taxon>ecological metagenomes</taxon>
    </lineage>
</organism>
<dbReference type="InterPro" id="IPR050834">
    <property type="entry name" value="Glycosyltransf_2"/>
</dbReference>
<dbReference type="Pfam" id="PF02709">
    <property type="entry name" value="Glyco_transf_7C"/>
    <property type="match status" value="1"/>
</dbReference>
<keyword evidence="1 4" id="KW-0808">Transferase</keyword>
<proteinExistence type="predicted"/>
<accession>A0A644XHV4</accession>
<dbReference type="CDD" id="cd00761">
    <property type="entry name" value="Glyco_tranf_GTA_type"/>
    <property type="match status" value="1"/>
</dbReference>
<dbReference type="EC" id="2.4.2.53" evidence="4"/>
<dbReference type="PANTHER" id="PTHR43685">
    <property type="entry name" value="GLYCOSYLTRANSFERASE"/>
    <property type="match status" value="1"/>
</dbReference>
<dbReference type="SUPFAM" id="SSF53448">
    <property type="entry name" value="Nucleotide-diphospho-sugar transferases"/>
    <property type="match status" value="1"/>
</dbReference>
<evidence type="ECO:0000256" key="1">
    <source>
        <dbReference type="ARBA" id="ARBA00022679"/>
    </source>
</evidence>
<name>A0A644XHV4_9ZZZZ</name>
<dbReference type="AlphaFoldDB" id="A0A644XHV4"/>
<dbReference type="EMBL" id="VSSQ01002431">
    <property type="protein sequence ID" value="MPM15361.1"/>
    <property type="molecule type" value="Genomic_DNA"/>
</dbReference>
<evidence type="ECO:0000313" key="4">
    <source>
        <dbReference type="EMBL" id="MPM15361.1"/>
    </source>
</evidence>